<dbReference type="OMA" id="RPINATN"/>
<dbReference type="STRING" id="6669.E9FSK7"/>
<dbReference type="PANTHER" id="PTHR21223:SF2">
    <property type="entry name" value="CBY1-INTERACTING BAR DOMAIN-CONTAINING PROTEIN HOMOLOG"/>
    <property type="match status" value="1"/>
</dbReference>
<dbReference type="InterPro" id="IPR027267">
    <property type="entry name" value="AH/BAR_dom_sf"/>
</dbReference>
<dbReference type="Pfam" id="PF06730">
    <property type="entry name" value="FAM92"/>
    <property type="match status" value="1"/>
</dbReference>
<accession>E9FSK7</accession>
<dbReference type="HOGENOM" id="CLU_072172_2_0_1"/>
<dbReference type="InterPro" id="IPR009602">
    <property type="entry name" value="CBAR/FAM92"/>
</dbReference>
<dbReference type="KEGG" id="dpx:DAPPUDRAFT_32451"/>
<dbReference type="Gene3D" id="1.20.1270.60">
    <property type="entry name" value="Arfaptin homology (AH) domain/BAR domain"/>
    <property type="match status" value="1"/>
</dbReference>
<dbReference type="AlphaFoldDB" id="E9FSK7"/>
<protein>
    <submittedName>
        <fullName evidence="1">Uncharacterized protein</fullName>
    </submittedName>
</protein>
<evidence type="ECO:0000313" key="2">
    <source>
        <dbReference type="Proteomes" id="UP000000305"/>
    </source>
</evidence>
<proteinExistence type="predicted"/>
<keyword evidence="2" id="KW-1185">Reference proteome</keyword>
<gene>
    <name evidence="1" type="ORF">DAPPUDRAFT_32451</name>
</gene>
<organism evidence="1 2">
    <name type="scientific">Daphnia pulex</name>
    <name type="common">Water flea</name>
    <dbReference type="NCBI Taxonomy" id="6669"/>
    <lineage>
        <taxon>Eukaryota</taxon>
        <taxon>Metazoa</taxon>
        <taxon>Ecdysozoa</taxon>
        <taxon>Arthropoda</taxon>
        <taxon>Crustacea</taxon>
        <taxon>Branchiopoda</taxon>
        <taxon>Diplostraca</taxon>
        <taxon>Cladocera</taxon>
        <taxon>Anomopoda</taxon>
        <taxon>Daphniidae</taxon>
        <taxon>Daphnia</taxon>
    </lineage>
</organism>
<dbReference type="InParanoid" id="E9FSK7"/>
<evidence type="ECO:0000313" key="1">
    <source>
        <dbReference type="EMBL" id="EFX89221.1"/>
    </source>
</evidence>
<feature type="non-terminal residue" evidence="1">
    <location>
        <position position="216"/>
    </location>
</feature>
<reference evidence="1 2" key="1">
    <citation type="journal article" date="2011" name="Science">
        <title>The ecoresponsive genome of Daphnia pulex.</title>
        <authorList>
            <person name="Colbourne J.K."/>
            <person name="Pfrender M.E."/>
            <person name="Gilbert D."/>
            <person name="Thomas W.K."/>
            <person name="Tucker A."/>
            <person name="Oakley T.H."/>
            <person name="Tokishita S."/>
            <person name="Aerts A."/>
            <person name="Arnold G.J."/>
            <person name="Basu M.K."/>
            <person name="Bauer D.J."/>
            <person name="Caceres C.E."/>
            <person name="Carmel L."/>
            <person name="Casola C."/>
            <person name="Choi J.H."/>
            <person name="Detter J.C."/>
            <person name="Dong Q."/>
            <person name="Dusheyko S."/>
            <person name="Eads B.D."/>
            <person name="Frohlich T."/>
            <person name="Geiler-Samerotte K.A."/>
            <person name="Gerlach D."/>
            <person name="Hatcher P."/>
            <person name="Jogdeo S."/>
            <person name="Krijgsveld J."/>
            <person name="Kriventseva E.V."/>
            <person name="Kultz D."/>
            <person name="Laforsch C."/>
            <person name="Lindquist E."/>
            <person name="Lopez J."/>
            <person name="Manak J.R."/>
            <person name="Muller J."/>
            <person name="Pangilinan J."/>
            <person name="Patwardhan R.P."/>
            <person name="Pitluck S."/>
            <person name="Pritham E.J."/>
            <person name="Rechtsteiner A."/>
            <person name="Rho M."/>
            <person name="Rogozin I.B."/>
            <person name="Sakarya O."/>
            <person name="Salamov A."/>
            <person name="Schaack S."/>
            <person name="Shapiro H."/>
            <person name="Shiga Y."/>
            <person name="Skalitzky C."/>
            <person name="Smith Z."/>
            <person name="Souvorov A."/>
            <person name="Sung W."/>
            <person name="Tang Z."/>
            <person name="Tsuchiya D."/>
            <person name="Tu H."/>
            <person name="Vos H."/>
            <person name="Wang M."/>
            <person name="Wolf Y.I."/>
            <person name="Yamagata H."/>
            <person name="Yamada T."/>
            <person name="Ye Y."/>
            <person name="Shaw J.R."/>
            <person name="Andrews J."/>
            <person name="Crease T.J."/>
            <person name="Tang H."/>
            <person name="Lucas S.M."/>
            <person name="Robertson H.M."/>
            <person name="Bork P."/>
            <person name="Koonin E.V."/>
            <person name="Zdobnov E.M."/>
            <person name="Grigoriev I.V."/>
            <person name="Lynch M."/>
            <person name="Boore J.L."/>
        </authorList>
    </citation>
    <scope>NUCLEOTIDE SEQUENCE [LARGE SCALE GENOMIC DNA]</scope>
</reference>
<dbReference type="GO" id="GO:0036064">
    <property type="term" value="C:ciliary basal body"/>
    <property type="evidence" value="ECO:0000318"/>
    <property type="project" value="GO_Central"/>
</dbReference>
<dbReference type="GO" id="GO:0060271">
    <property type="term" value="P:cilium assembly"/>
    <property type="evidence" value="ECO:0000318"/>
    <property type="project" value="GO_Central"/>
</dbReference>
<dbReference type="OrthoDB" id="60621at2759"/>
<sequence>QTRFIQNRIQVIEKHFGEICTALALYTRKIAGLRDKGDFLAQTLNDYATAENVNKNCSQGIKDFADNISFISDYRDVCVNRLEETVIQEISSYAGVCKSAMEDVRSCSIAYEKEISQLKYVHKLRQQNPLGRMQISKAESDLAHATTQSVRLGKSIEERADKLEKKKLKDLISWMKRLALIEMSFHSTSLSVLTKAYQQLENVDVESDLEEFRNTL</sequence>
<feature type="non-terminal residue" evidence="1">
    <location>
        <position position="1"/>
    </location>
</feature>
<dbReference type="eggNOG" id="ENOG502QQ0N">
    <property type="taxonomic scope" value="Eukaryota"/>
</dbReference>
<dbReference type="FunCoup" id="E9FSK7">
    <property type="interactions" value="207"/>
</dbReference>
<dbReference type="SUPFAM" id="SSF103657">
    <property type="entry name" value="BAR/IMD domain-like"/>
    <property type="match status" value="1"/>
</dbReference>
<dbReference type="GO" id="GO:0035869">
    <property type="term" value="C:ciliary transition zone"/>
    <property type="evidence" value="ECO:0000318"/>
    <property type="project" value="GO_Central"/>
</dbReference>
<dbReference type="EMBL" id="GL732524">
    <property type="protein sequence ID" value="EFX89221.1"/>
    <property type="molecule type" value="Genomic_DNA"/>
</dbReference>
<dbReference type="Proteomes" id="UP000000305">
    <property type="component" value="Unassembled WGS sequence"/>
</dbReference>
<dbReference type="PANTHER" id="PTHR21223">
    <property type="entry name" value="CBY1-INTERACTING BAR DOMAIN-CONTAINING PROTEIN HOMOLOG"/>
    <property type="match status" value="1"/>
</dbReference>
<name>E9FSK7_DAPPU</name>